<feature type="transmembrane region" description="Helical" evidence="7">
    <location>
        <begin position="258"/>
        <end position="277"/>
    </location>
</feature>
<dbReference type="RefSeq" id="WP_377132318.1">
    <property type="nucleotide sequence ID" value="NZ_JBHSFI010000002.1"/>
</dbReference>
<feature type="transmembrane region" description="Helical" evidence="7">
    <location>
        <begin position="144"/>
        <end position="164"/>
    </location>
</feature>
<dbReference type="PANTHER" id="PTHR43394">
    <property type="entry name" value="ATP-DEPENDENT PERMEASE MDL1, MITOCHONDRIAL"/>
    <property type="match status" value="1"/>
</dbReference>
<feature type="transmembrane region" description="Helical" evidence="7">
    <location>
        <begin position="30"/>
        <end position="55"/>
    </location>
</feature>
<evidence type="ECO:0000256" key="7">
    <source>
        <dbReference type="SAM" id="Phobius"/>
    </source>
</evidence>
<dbReference type="Gene3D" id="3.40.50.300">
    <property type="entry name" value="P-loop containing nucleotide triphosphate hydrolases"/>
    <property type="match status" value="1"/>
</dbReference>
<dbReference type="Gene3D" id="1.20.1560.10">
    <property type="entry name" value="ABC transporter type 1, transmembrane domain"/>
    <property type="match status" value="1"/>
</dbReference>
<comment type="caution">
    <text evidence="10">The sequence shown here is derived from an EMBL/GenBank/DDBJ whole genome shotgun (WGS) entry which is preliminary data.</text>
</comment>
<sequence>MSTDHSLPIADGRTVLCEMWRALDRRGWRLAGLVVVFVATAAAGVLPSLAIGRVVDAVTAGGEARTVWIAGAIMVGSVVAGAVLAAVGMIGASRLLEGMLARLREDMVAAALRLPQSQVERAGTGDLISRAGDDVAEVAEAIPAVVPALTGSFFTIVVTFGGMVVIDPRYALALLVILPVHAFAVRRYLRGAPRLYAGERAAMAHRAQHLLDSLRGTETVRAFDLSGRHLVRIRAASWAVVRWTMHARAVQNAFSGRINAAELAGMTALLVVGFFVVRDGGGTIGGTTAAMLLFLRLFNPIGQLLFVIDDMQSALASLARITGVVGAGREAAGEDGFPSRRRAPDGAGIGLRGVGHSYTADHPVLVDVDLRVAPGETVAVVGASGAGKSTLAALAAGVHDATSGTVETPDGVVLVTQEVHVFDASLRDNLTLARADADDAALRHALGVAGAEPLLDRLPDGLDTRLDGSALTPAEAQQLALARVLLADPGVVILDEATAEAGSSDAGRLERAAQAVIDGRTALVVAHRLSQAAAADRVVVMDRGRIAEEGTHAELLASGGSYARLWQAWRRHRD</sequence>
<keyword evidence="2 7" id="KW-0812">Transmembrane</keyword>
<dbReference type="InterPro" id="IPR011527">
    <property type="entry name" value="ABC1_TM_dom"/>
</dbReference>
<dbReference type="PROSITE" id="PS50893">
    <property type="entry name" value="ABC_TRANSPORTER_2"/>
    <property type="match status" value="1"/>
</dbReference>
<proteinExistence type="predicted"/>
<dbReference type="SUPFAM" id="SSF52540">
    <property type="entry name" value="P-loop containing nucleoside triphosphate hydrolases"/>
    <property type="match status" value="1"/>
</dbReference>
<dbReference type="InterPro" id="IPR003593">
    <property type="entry name" value="AAA+_ATPase"/>
</dbReference>
<gene>
    <name evidence="10" type="ORF">ACFO6V_03615</name>
</gene>
<evidence type="ECO:0000256" key="3">
    <source>
        <dbReference type="ARBA" id="ARBA00022741"/>
    </source>
</evidence>
<feature type="domain" description="ABC transporter" evidence="8">
    <location>
        <begin position="349"/>
        <end position="568"/>
    </location>
</feature>
<organism evidence="10 11">
    <name type="scientific">Promicromonospora alba</name>
    <dbReference type="NCBI Taxonomy" id="1616110"/>
    <lineage>
        <taxon>Bacteria</taxon>
        <taxon>Bacillati</taxon>
        <taxon>Actinomycetota</taxon>
        <taxon>Actinomycetes</taxon>
        <taxon>Micrococcales</taxon>
        <taxon>Promicromonosporaceae</taxon>
        <taxon>Promicromonospora</taxon>
    </lineage>
</organism>
<dbReference type="Pfam" id="PF00005">
    <property type="entry name" value="ABC_tran"/>
    <property type="match status" value="1"/>
</dbReference>
<evidence type="ECO:0000256" key="4">
    <source>
        <dbReference type="ARBA" id="ARBA00022840"/>
    </source>
</evidence>
<dbReference type="InterPro" id="IPR003439">
    <property type="entry name" value="ABC_transporter-like_ATP-bd"/>
</dbReference>
<evidence type="ECO:0000259" key="8">
    <source>
        <dbReference type="PROSITE" id="PS50893"/>
    </source>
</evidence>
<keyword evidence="5 7" id="KW-1133">Transmembrane helix</keyword>
<feature type="transmembrane region" description="Helical" evidence="7">
    <location>
        <begin position="67"/>
        <end position="92"/>
    </location>
</feature>
<keyword evidence="4 10" id="KW-0067">ATP-binding</keyword>
<evidence type="ECO:0000256" key="5">
    <source>
        <dbReference type="ARBA" id="ARBA00022989"/>
    </source>
</evidence>
<dbReference type="CDD" id="cd07346">
    <property type="entry name" value="ABC_6TM_exporters"/>
    <property type="match status" value="1"/>
</dbReference>
<evidence type="ECO:0000256" key="1">
    <source>
        <dbReference type="ARBA" id="ARBA00004651"/>
    </source>
</evidence>
<dbReference type="SMART" id="SM00382">
    <property type="entry name" value="AAA"/>
    <property type="match status" value="1"/>
</dbReference>
<keyword evidence="11" id="KW-1185">Reference proteome</keyword>
<evidence type="ECO:0000256" key="6">
    <source>
        <dbReference type="ARBA" id="ARBA00023136"/>
    </source>
</evidence>
<dbReference type="EMBL" id="JBHSFI010000002">
    <property type="protein sequence ID" value="MFC4627306.1"/>
    <property type="molecule type" value="Genomic_DNA"/>
</dbReference>
<feature type="domain" description="ABC transmembrane type-1" evidence="9">
    <location>
        <begin position="31"/>
        <end position="313"/>
    </location>
</feature>
<evidence type="ECO:0000259" key="9">
    <source>
        <dbReference type="PROSITE" id="PS50929"/>
    </source>
</evidence>
<dbReference type="InterPro" id="IPR027417">
    <property type="entry name" value="P-loop_NTPase"/>
</dbReference>
<comment type="subcellular location">
    <subcellularLocation>
        <location evidence="1">Cell membrane</location>
        <topology evidence="1">Multi-pass membrane protein</topology>
    </subcellularLocation>
</comment>
<dbReference type="GO" id="GO:0005524">
    <property type="term" value="F:ATP binding"/>
    <property type="evidence" value="ECO:0007669"/>
    <property type="project" value="UniProtKB-KW"/>
</dbReference>
<dbReference type="InterPro" id="IPR039421">
    <property type="entry name" value="Type_1_exporter"/>
</dbReference>
<reference evidence="11" key="1">
    <citation type="journal article" date="2019" name="Int. J. Syst. Evol. Microbiol.">
        <title>The Global Catalogue of Microorganisms (GCM) 10K type strain sequencing project: providing services to taxonomists for standard genome sequencing and annotation.</title>
        <authorList>
            <consortium name="The Broad Institute Genomics Platform"/>
            <consortium name="The Broad Institute Genome Sequencing Center for Infectious Disease"/>
            <person name="Wu L."/>
            <person name="Ma J."/>
        </authorList>
    </citation>
    <scope>NUCLEOTIDE SEQUENCE [LARGE SCALE GENOMIC DNA]</scope>
    <source>
        <strain evidence="11">CCUG 42722</strain>
    </source>
</reference>
<keyword evidence="6 7" id="KW-0472">Membrane</keyword>
<dbReference type="PANTHER" id="PTHR43394:SF1">
    <property type="entry name" value="ATP-BINDING CASSETTE SUB-FAMILY B MEMBER 10, MITOCHONDRIAL"/>
    <property type="match status" value="1"/>
</dbReference>
<keyword evidence="3" id="KW-0547">Nucleotide-binding</keyword>
<evidence type="ECO:0000313" key="10">
    <source>
        <dbReference type="EMBL" id="MFC4627306.1"/>
    </source>
</evidence>
<feature type="transmembrane region" description="Helical" evidence="7">
    <location>
        <begin position="170"/>
        <end position="189"/>
    </location>
</feature>
<dbReference type="Proteomes" id="UP001596011">
    <property type="component" value="Unassembled WGS sequence"/>
</dbReference>
<protein>
    <submittedName>
        <fullName evidence="10">ABC transporter ATP-binding protein</fullName>
    </submittedName>
</protein>
<evidence type="ECO:0000313" key="11">
    <source>
        <dbReference type="Proteomes" id="UP001596011"/>
    </source>
</evidence>
<name>A0ABV9HCG3_9MICO</name>
<dbReference type="SUPFAM" id="SSF90123">
    <property type="entry name" value="ABC transporter transmembrane region"/>
    <property type="match status" value="1"/>
</dbReference>
<dbReference type="Pfam" id="PF00664">
    <property type="entry name" value="ABC_membrane"/>
    <property type="match status" value="1"/>
</dbReference>
<feature type="transmembrane region" description="Helical" evidence="7">
    <location>
        <begin position="289"/>
        <end position="308"/>
    </location>
</feature>
<dbReference type="InterPro" id="IPR036640">
    <property type="entry name" value="ABC1_TM_sf"/>
</dbReference>
<dbReference type="PROSITE" id="PS50929">
    <property type="entry name" value="ABC_TM1F"/>
    <property type="match status" value="1"/>
</dbReference>
<accession>A0ABV9HCG3</accession>
<evidence type="ECO:0000256" key="2">
    <source>
        <dbReference type="ARBA" id="ARBA00022692"/>
    </source>
</evidence>